<dbReference type="InterPro" id="IPR036249">
    <property type="entry name" value="Thioredoxin-like_sf"/>
</dbReference>
<dbReference type="RefSeq" id="WP_146977237.1">
    <property type="nucleotide sequence ID" value="NZ_VOSL01000145.1"/>
</dbReference>
<dbReference type="PROSITE" id="PS51352">
    <property type="entry name" value="THIOREDOXIN_2"/>
    <property type="match status" value="1"/>
</dbReference>
<name>A0A5C6X5D0_9DELT</name>
<dbReference type="GO" id="GO:0016209">
    <property type="term" value="F:antioxidant activity"/>
    <property type="evidence" value="ECO:0007669"/>
    <property type="project" value="InterPro"/>
</dbReference>
<dbReference type="PANTHER" id="PTHR42852">
    <property type="entry name" value="THIOL:DISULFIDE INTERCHANGE PROTEIN DSBE"/>
    <property type="match status" value="1"/>
</dbReference>
<accession>A0A5C6X5D0</accession>
<protein>
    <submittedName>
        <fullName evidence="4">TlpA family protein disulfide reductase</fullName>
    </submittedName>
</protein>
<keyword evidence="2" id="KW-0812">Transmembrane</keyword>
<dbReference type="CDD" id="cd02966">
    <property type="entry name" value="TlpA_like_family"/>
    <property type="match status" value="1"/>
</dbReference>
<dbReference type="InterPro" id="IPR017937">
    <property type="entry name" value="Thioredoxin_CS"/>
</dbReference>
<dbReference type="GO" id="GO:0016491">
    <property type="term" value="F:oxidoreductase activity"/>
    <property type="evidence" value="ECO:0007669"/>
    <property type="project" value="InterPro"/>
</dbReference>
<keyword evidence="2" id="KW-1133">Transmembrane helix</keyword>
<dbReference type="OrthoDB" id="9813820at2"/>
<dbReference type="EMBL" id="VOSL01000145">
    <property type="protein sequence ID" value="TXD31766.1"/>
    <property type="molecule type" value="Genomic_DNA"/>
</dbReference>
<feature type="domain" description="Thioredoxin" evidence="3">
    <location>
        <begin position="62"/>
        <end position="203"/>
    </location>
</feature>
<dbReference type="PANTHER" id="PTHR42852:SF13">
    <property type="entry name" value="PROTEIN DIPZ"/>
    <property type="match status" value="1"/>
</dbReference>
<comment type="caution">
    <text evidence="4">The sequence shown here is derived from an EMBL/GenBank/DDBJ whole genome shotgun (WGS) entry which is preliminary data.</text>
</comment>
<dbReference type="Pfam" id="PF00578">
    <property type="entry name" value="AhpC-TSA"/>
    <property type="match status" value="1"/>
</dbReference>
<feature type="transmembrane region" description="Helical" evidence="2">
    <location>
        <begin position="34"/>
        <end position="56"/>
    </location>
</feature>
<organism evidence="4 5">
    <name type="scientific">Lujinxingia vulgaris</name>
    <dbReference type="NCBI Taxonomy" id="2600176"/>
    <lineage>
        <taxon>Bacteria</taxon>
        <taxon>Deltaproteobacteria</taxon>
        <taxon>Bradymonadales</taxon>
        <taxon>Lujinxingiaceae</taxon>
        <taxon>Lujinxingia</taxon>
    </lineage>
</organism>
<evidence type="ECO:0000256" key="1">
    <source>
        <dbReference type="SAM" id="MobiDB-lite"/>
    </source>
</evidence>
<evidence type="ECO:0000313" key="4">
    <source>
        <dbReference type="EMBL" id="TXD31766.1"/>
    </source>
</evidence>
<dbReference type="Proteomes" id="UP000321046">
    <property type="component" value="Unassembled WGS sequence"/>
</dbReference>
<dbReference type="SUPFAM" id="SSF52833">
    <property type="entry name" value="Thioredoxin-like"/>
    <property type="match status" value="1"/>
</dbReference>
<dbReference type="Gene3D" id="3.40.30.10">
    <property type="entry name" value="Glutaredoxin"/>
    <property type="match status" value="1"/>
</dbReference>
<gene>
    <name evidence="4" type="ORF">FRC96_20040</name>
</gene>
<dbReference type="InterPro" id="IPR000866">
    <property type="entry name" value="AhpC/TSA"/>
</dbReference>
<dbReference type="PROSITE" id="PS00194">
    <property type="entry name" value="THIOREDOXIN_1"/>
    <property type="match status" value="1"/>
</dbReference>
<dbReference type="AlphaFoldDB" id="A0A5C6X5D0"/>
<keyword evidence="2" id="KW-0472">Membrane</keyword>
<feature type="compositionally biased region" description="Pro residues" evidence="1">
    <location>
        <begin position="1"/>
        <end position="11"/>
    </location>
</feature>
<reference evidence="4 5" key="1">
    <citation type="submission" date="2019-08" db="EMBL/GenBank/DDBJ databases">
        <title>Bradymonadales sp. TMQ2.</title>
        <authorList>
            <person name="Liang Q."/>
        </authorList>
    </citation>
    <scope>NUCLEOTIDE SEQUENCE [LARGE SCALE GENOMIC DNA]</scope>
    <source>
        <strain evidence="4 5">TMQ2</strain>
    </source>
</reference>
<sequence>MSEPSPGTPPGRPEDAASVDAIPAGAPPLDKKNMALSTLIGLVVVTLLVVNAWNLWGPSAGLRPGQPAPELSLPMLGADEVVDLRDYRGQVVLIDFWATWCPPCREQMPTLQRLADDPEFEAAVLSVNTDDPTDDREALVATYLDYNGLTLPTLLDEGPARARFKVRAVPTLVVVDGEGRVVTSSSGLHSEADLRKLAAEAAAR</sequence>
<evidence type="ECO:0000256" key="2">
    <source>
        <dbReference type="SAM" id="Phobius"/>
    </source>
</evidence>
<evidence type="ECO:0000259" key="3">
    <source>
        <dbReference type="PROSITE" id="PS51352"/>
    </source>
</evidence>
<proteinExistence type="predicted"/>
<feature type="region of interest" description="Disordered" evidence="1">
    <location>
        <begin position="1"/>
        <end position="24"/>
    </location>
</feature>
<dbReference type="InterPro" id="IPR013766">
    <property type="entry name" value="Thioredoxin_domain"/>
</dbReference>
<dbReference type="InterPro" id="IPR050553">
    <property type="entry name" value="Thioredoxin_ResA/DsbE_sf"/>
</dbReference>
<evidence type="ECO:0000313" key="5">
    <source>
        <dbReference type="Proteomes" id="UP000321046"/>
    </source>
</evidence>